<dbReference type="Proteomes" id="UP000886998">
    <property type="component" value="Unassembled WGS sequence"/>
</dbReference>
<evidence type="ECO:0000256" key="2">
    <source>
        <dbReference type="ARBA" id="ARBA00022692"/>
    </source>
</evidence>
<gene>
    <name evidence="6" type="primary">GluRIA</name>
    <name evidence="6" type="ORF">TNIN_166681</name>
</gene>
<reference evidence="6" key="1">
    <citation type="submission" date="2020-08" db="EMBL/GenBank/DDBJ databases">
        <title>Multicomponent nature underlies the extraordinary mechanical properties of spider dragline silk.</title>
        <authorList>
            <person name="Kono N."/>
            <person name="Nakamura H."/>
            <person name="Mori M."/>
            <person name="Yoshida Y."/>
            <person name="Ohtoshi R."/>
            <person name="Malay A.D."/>
            <person name="Moran D.A.P."/>
            <person name="Tomita M."/>
            <person name="Numata K."/>
            <person name="Arakawa K."/>
        </authorList>
    </citation>
    <scope>NUCLEOTIDE SEQUENCE</scope>
</reference>
<comment type="caution">
    <text evidence="6">The sequence shown here is derived from an EMBL/GenBank/DDBJ whole genome shotgun (WGS) entry which is preliminary data.</text>
</comment>
<dbReference type="InterPro" id="IPR001828">
    <property type="entry name" value="ANF_lig-bd_rcpt"/>
</dbReference>
<dbReference type="OrthoDB" id="5984008at2759"/>
<dbReference type="GO" id="GO:0016020">
    <property type="term" value="C:membrane"/>
    <property type="evidence" value="ECO:0007669"/>
    <property type="project" value="UniProtKB-SubCell"/>
</dbReference>
<name>A0A8X6WNZ6_9ARAC</name>
<dbReference type="InterPro" id="IPR028082">
    <property type="entry name" value="Peripla_BP_I"/>
</dbReference>
<keyword evidence="4" id="KW-0472">Membrane</keyword>
<dbReference type="AlphaFoldDB" id="A0A8X6WNZ6"/>
<dbReference type="SUPFAM" id="SSF53822">
    <property type="entry name" value="Periplasmic binding protein-like I"/>
    <property type="match status" value="1"/>
</dbReference>
<keyword evidence="6" id="KW-0675">Receptor</keyword>
<evidence type="ECO:0000313" key="6">
    <source>
        <dbReference type="EMBL" id="GFY38604.1"/>
    </source>
</evidence>
<feature type="domain" description="Receptor ligand binding region" evidence="5">
    <location>
        <begin position="50"/>
        <end position="239"/>
    </location>
</feature>
<evidence type="ECO:0000256" key="3">
    <source>
        <dbReference type="ARBA" id="ARBA00022989"/>
    </source>
</evidence>
<proteinExistence type="predicted"/>
<accession>A0A8X6WNZ6</accession>
<comment type="subcellular location">
    <subcellularLocation>
        <location evidence="1">Membrane</location>
    </subcellularLocation>
</comment>
<evidence type="ECO:0000313" key="7">
    <source>
        <dbReference type="Proteomes" id="UP000886998"/>
    </source>
</evidence>
<keyword evidence="3" id="KW-1133">Transmembrane helix</keyword>
<evidence type="ECO:0000259" key="5">
    <source>
        <dbReference type="Pfam" id="PF01094"/>
    </source>
</evidence>
<evidence type="ECO:0000256" key="1">
    <source>
        <dbReference type="ARBA" id="ARBA00004370"/>
    </source>
</evidence>
<sequence>MSKSIHNLKRISIFTVFVYKHGAMKPILQLYRTSLSLLKLQHIFRLTTDNYKLEVKVVKRIANASDANAFLRSLESKERESLKYVVLDCSADTARKIIVNHVQDIYMGRRNYHFLLTSLVMDEYLNSQVLEFGAINVTGFRILQPTSVDFQTFVPAWLSLDSSRWPGAGTRYISAESALMYDVAKVILDAYSRLLRRNPDIFRNNFRRGEVYNNGTRGIDCRRAPVLPWEHGERITRIFKKKITIPDSFSFRFLKFTDVIIDTNLIKVSLTASYTMRH</sequence>
<keyword evidence="7" id="KW-1185">Reference proteome</keyword>
<dbReference type="Gene3D" id="3.40.50.2300">
    <property type="match status" value="2"/>
</dbReference>
<keyword evidence="2" id="KW-0812">Transmembrane</keyword>
<protein>
    <submittedName>
        <fullName evidence="6">Glutamate receptor 1</fullName>
    </submittedName>
</protein>
<evidence type="ECO:0000256" key="4">
    <source>
        <dbReference type="ARBA" id="ARBA00023136"/>
    </source>
</evidence>
<organism evidence="6 7">
    <name type="scientific">Trichonephila inaurata madagascariensis</name>
    <dbReference type="NCBI Taxonomy" id="2747483"/>
    <lineage>
        <taxon>Eukaryota</taxon>
        <taxon>Metazoa</taxon>
        <taxon>Ecdysozoa</taxon>
        <taxon>Arthropoda</taxon>
        <taxon>Chelicerata</taxon>
        <taxon>Arachnida</taxon>
        <taxon>Araneae</taxon>
        <taxon>Araneomorphae</taxon>
        <taxon>Entelegynae</taxon>
        <taxon>Araneoidea</taxon>
        <taxon>Nephilidae</taxon>
        <taxon>Trichonephila</taxon>
        <taxon>Trichonephila inaurata</taxon>
    </lineage>
</organism>
<dbReference type="Pfam" id="PF01094">
    <property type="entry name" value="ANF_receptor"/>
    <property type="match status" value="1"/>
</dbReference>
<dbReference type="EMBL" id="BMAV01000947">
    <property type="protein sequence ID" value="GFY38604.1"/>
    <property type="molecule type" value="Genomic_DNA"/>
</dbReference>